<organism evidence="2 3">
    <name type="scientific">Naumovozyma castellii</name>
    <name type="common">Yeast</name>
    <name type="synonym">Saccharomyces castellii</name>
    <dbReference type="NCBI Taxonomy" id="27288"/>
    <lineage>
        <taxon>Eukaryota</taxon>
        <taxon>Fungi</taxon>
        <taxon>Dikarya</taxon>
        <taxon>Ascomycota</taxon>
        <taxon>Saccharomycotina</taxon>
        <taxon>Saccharomycetes</taxon>
        <taxon>Saccharomycetales</taxon>
        <taxon>Saccharomycetaceae</taxon>
        <taxon>Naumovozyma</taxon>
    </lineage>
</organism>
<keyword evidence="1" id="KW-0472">Membrane</keyword>
<dbReference type="InParanoid" id="G0VGG4"/>
<protein>
    <recommendedName>
        <fullName evidence="4">DUF1746 domain-containing protein</fullName>
    </recommendedName>
</protein>
<dbReference type="RefSeq" id="XP_003676940.1">
    <property type="nucleotide sequence ID" value="XM_003676892.1"/>
</dbReference>
<dbReference type="HOGENOM" id="CLU_098038_0_0_1"/>
<dbReference type="KEGG" id="ncs:NCAS_0F01010"/>
<keyword evidence="1" id="KW-1133">Transmembrane helix</keyword>
<evidence type="ECO:0000256" key="1">
    <source>
        <dbReference type="SAM" id="Phobius"/>
    </source>
</evidence>
<accession>G0VGG4</accession>
<feature type="transmembrane region" description="Helical" evidence="1">
    <location>
        <begin position="137"/>
        <end position="159"/>
    </location>
</feature>
<evidence type="ECO:0008006" key="4">
    <source>
        <dbReference type="Google" id="ProtNLM"/>
    </source>
</evidence>
<name>G0VGG4_NAUCA</name>
<sequence>MVKSGTRIFSNQLEFVCYATICLRFIKDNSSMLALTSTILLQLIKFVDELLVNRQIYARDVYHVSSEENDDNIVNEVLKPIVLKIVFYFQIILVFQIAYGSIYHWNMDIQADVCNYNGGYIFLNVIGEFECQKQRKYTIWVLDIVILLLQLVHITNCLVRNVGRTPLIFSELQFGKYGFLTVLLFHRTFPVNEDGLLSTRAQGNDDQYGSIAV</sequence>
<dbReference type="OMA" id="CQIVIIN"/>
<evidence type="ECO:0000313" key="3">
    <source>
        <dbReference type="Proteomes" id="UP000001640"/>
    </source>
</evidence>
<keyword evidence="1" id="KW-0812">Transmembrane</keyword>
<dbReference type="GeneID" id="96904233"/>
<evidence type="ECO:0000313" key="2">
    <source>
        <dbReference type="EMBL" id="CCC70585.1"/>
    </source>
</evidence>
<dbReference type="EMBL" id="HE576757">
    <property type="protein sequence ID" value="CCC70585.1"/>
    <property type="molecule type" value="Genomic_DNA"/>
</dbReference>
<reference evidence="2 3" key="1">
    <citation type="journal article" date="2011" name="Proc. Natl. Acad. Sci. U.S.A.">
        <title>Evolutionary erosion of yeast sex chromosomes by mating-type switching accidents.</title>
        <authorList>
            <person name="Gordon J.L."/>
            <person name="Armisen D."/>
            <person name="Proux-Wera E."/>
            <person name="Oheigeartaigh S.S."/>
            <person name="Byrne K.P."/>
            <person name="Wolfe K.H."/>
        </authorList>
    </citation>
    <scope>NUCLEOTIDE SEQUENCE [LARGE SCALE GENOMIC DNA]</scope>
    <source>
        <strain evidence="3">ATCC 76901 / BCRC 22586 / CBS 4309 / NBRC 1992 / NRRL Y-12630</strain>
    </source>
</reference>
<feature type="transmembrane region" description="Helical" evidence="1">
    <location>
        <begin position="81"/>
        <end position="99"/>
    </location>
</feature>
<dbReference type="AlphaFoldDB" id="G0VGG4"/>
<gene>
    <name evidence="2" type="primary">NCAS0F01010</name>
    <name evidence="2" type="ordered locus">NCAS_0F01010</name>
</gene>
<keyword evidence="3" id="KW-1185">Reference proteome</keyword>
<dbReference type="Proteomes" id="UP000001640">
    <property type="component" value="Chromosome 6"/>
</dbReference>
<reference key="2">
    <citation type="submission" date="2011-08" db="EMBL/GenBank/DDBJ databases">
        <title>Genome sequence of Naumovozyma castellii.</title>
        <authorList>
            <person name="Gordon J.L."/>
            <person name="Armisen D."/>
            <person name="Proux-Wera E."/>
            <person name="OhEigeartaigh S.S."/>
            <person name="Byrne K.P."/>
            <person name="Wolfe K.H."/>
        </authorList>
    </citation>
    <scope>NUCLEOTIDE SEQUENCE</scope>
    <source>
        <strain>Type strain:CBS 4309</strain>
    </source>
</reference>
<dbReference type="OrthoDB" id="4035006at2759"/>
<dbReference type="FunCoup" id="G0VGG4">
    <property type="interactions" value="30"/>
</dbReference>
<dbReference type="eggNOG" id="ENOG502S7ZS">
    <property type="taxonomic scope" value="Eukaryota"/>
</dbReference>
<proteinExistence type="predicted"/>